<gene>
    <name evidence="1" type="ORF">KDW03_01790</name>
</gene>
<evidence type="ECO:0000313" key="1">
    <source>
        <dbReference type="EMBL" id="URA10559.1"/>
    </source>
</evidence>
<proteinExistence type="predicted"/>
<accession>A0AAX3BE02</accession>
<reference evidence="1" key="1">
    <citation type="submission" date="2021-04" db="EMBL/GenBank/DDBJ databases">
        <authorList>
            <person name="Postec A."/>
        </authorList>
    </citation>
    <scope>NUCLEOTIDE SEQUENCE</scope>
    <source>
        <strain evidence="1">F1F22</strain>
    </source>
</reference>
<keyword evidence="2" id="KW-1185">Reference proteome</keyword>
<reference evidence="1" key="2">
    <citation type="submission" date="2022-06" db="EMBL/GenBank/DDBJ databases">
        <title>Thermospira aquatica gen. nov., sp. nov.</title>
        <authorList>
            <person name="Ben Ali Gam Z."/>
            <person name="Labat M."/>
        </authorList>
    </citation>
    <scope>NUCLEOTIDE SEQUENCE</scope>
    <source>
        <strain evidence="1">F1F22</strain>
    </source>
</reference>
<organism evidence="1 2">
    <name type="scientific">Thermospira aquatica</name>
    <dbReference type="NCBI Taxonomy" id="2828656"/>
    <lineage>
        <taxon>Bacteria</taxon>
        <taxon>Pseudomonadati</taxon>
        <taxon>Spirochaetota</taxon>
        <taxon>Spirochaetia</taxon>
        <taxon>Brevinematales</taxon>
        <taxon>Thermospiraceae</taxon>
        <taxon>Thermospira</taxon>
    </lineage>
</organism>
<dbReference type="Proteomes" id="UP001056539">
    <property type="component" value="Chromosome"/>
</dbReference>
<evidence type="ECO:0000313" key="2">
    <source>
        <dbReference type="Proteomes" id="UP001056539"/>
    </source>
</evidence>
<protein>
    <submittedName>
        <fullName evidence="1">Uncharacterized protein</fullName>
    </submittedName>
</protein>
<dbReference type="KEGG" id="taqu:KDW03_01790"/>
<sequence>MRHLRMWSLLVMLIMTGCGRSVRELSRQEGWYIVGNLLLVMETGKQQISVEMYGRKGDIWIIEGREPLLSRRVFWFCADVSGTNYIINDIQGTYWFFVDETWSSLFVEVLPTFFEREEKSVGVTNDWPVSNTMNGWMISVRKRFENGMPRIIVIEGYNQRMFLDIQRISRDLYPIQRYEDKPWQQVRIVPEQGFWEVIYE</sequence>
<dbReference type="PROSITE" id="PS51257">
    <property type="entry name" value="PROKAR_LIPOPROTEIN"/>
    <property type="match status" value="1"/>
</dbReference>
<dbReference type="RefSeq" id="WP_271435684.1">
    <property type="nucleotide sequence ID" value="NZ_CP073355.1"/>
</dbReference>
<dbReference type="AlphaFoldDB" id="A0AAX3BE02"/>
<name>A0AAX3BE02_9SPIR</name>
<dbReference type="EMBL" id="CP073355">
    <property type="protein sequence ID" value="URA10559.1"/>
    <property type="molecule type" value="Genomic_DNA"/>
</dbReference>